<dbReference type="GO" id="GO:0016020">
    <property type="term" value="C:membrane"/>
    <property type="evidence" value="ECO:0007669"/>
    <property type="project" value="UniProtKB-SubCell"/>
</dbReference>
<dbReference type="GO" id="GO:0061668">
    <property type="term" value="P:mitochondrial ribosome assembly"/>
    <property type="evidence" value="ECO:0007669"/>
    <property type="project" value="TreeGrafter"/>
</dbReference>
<feature type="transmembrane region" description="Helical" evidence="6">
    <location>
        <begin position="106"/>
        <end position="123"/>
    </location>
</feature>
<evidence type="ECO:0000313" key="8">
    <source>
        <dbReference type="Proteomes" id="UP001152799"/>
    </source>
</evidence>
<evidence type="ECO:0008006" key="9">
    <source>
        <dbReference type="Google" id="ProtNLM"/>
    </source>
</evidence>
<feature type="transmembrane region" description="Helical" evidence="6">
    <location>
        <begin position="64"/>
        <end position="83"/>
    </location>
</feature>
<dbReference type="PANTHER" id="PTHR11266:SF81">
    <property type="entry name" value="GH12661P-RELATED"/>
    <property type="match status" value="1"/>
</dbReference>
<keyword evidence="4 6" id="KW-1133">Transmembrane helix</keyword>
<evidence type="ECO:0000256" key="3">
    <source>
        <dbReference type="ARBA" id="ARBA00022692"/>
    </source>
</evidence>
<evidence type="ECO:0000256" key="1">
    <source>
        <dbReference type="ARBA" id="ARBA00004141"/>
    </source>
</evidence>
<keyword evidence="5 6" id="KW-0472">Membrane</keyword>
<dbReference type="AlphaFoldDB" id="A0A9N9MXT2"/>
<evidence type="ECO:0000256" key="4">
    <source>
        <dbReference type="ARBA" id="ARBA00022989"/>
    </source>
</evidence>
<comment type="similarity">
    <text evidence="2 6">Belongs to the peroxisomal membrane protein PXMP2/4 family.</text>
</comment>
<comment type="subcellular location">
    <subcellularLocation>
        <location evidence="1">Membrane</location>
        <topology evidence="1">Multi-pass membrane protein</topology>
    </subcellularLocation>
</comment>
<accession>A0A9N9MXT2</accession>
<name>A0A9N9MXT2_9CUCU</name>
<dbReference type="Proteomes" id="UP001152799">
    <property type="component" value="Chromosome 8"/>
</dbReference>
<dbReference type="Pfam" id="PF04117">
    <property type="entry name" value="Mpv17_PMP22"/>
    <property type="match status" value="1"/>
</dbReference>
<dbReference type="GO" id="GO:0005739">
    <property type="term" value="C:mitochondrion"/>
    <property type="evidence" value="ECO:0007669"/>
    <property type="project" value="TreeGrafter"/>
</dbReference>
<proteinExistence type="inferred from homology"/>
<dbReference type="InterPro" id="IPR007248">
    <property type="entry name" value="Mpv17_PMP22"/>
</dbReference>
<evidence type="ECO:0000313" key="7">
    <source>
        <dbReference type="EMBL" id="CAG9773054.1"/>
    </source>
</evidence>
<evidence type="ECO:0000256" key="2">
    <source>
        <dbReference type="ARBA" id="ARBA00006824"/>
    </source>
</evidence>
<keyword evidence="3 6" id="KW-0812">Transmembrane</keyword>
<dbReference type="PANTHER" id="PTHR11266">
    <property type="entry name" value="PEROXISOMAL MEMBRANE PROTEIN 2, PXMP2 MPV17"/>
    <property type="match status" value="1"/>
</dbReference>
<protein>
    <recommendedName>
        <fullName evidence="9">Mpv17-like protein 2</fullName>
    </recommendedName>
</protein>
<organism evidence="7 8">
    <name type="scientific">Ceutorhynchus assimilis</name>
    <name type="common">cabbage seed weevil</name>
    <dbReference type="NCBI Taxonomy" id="467358"/>
    <lineage>
        <taxon>Eukaryota</taxon>
        <taxon>Metazoa</taxon>
        <taxon>Ecdysozoa</taxon>
        <taxon>Arthropoda</taxon>
        <taxon>Hexapoda</taxon>
        <taxon>Insecta</taxon>
        <taxon>Pterygota</taxon>
        <taxon>Neoptera</taxon>
        <taxon>Endopterygota</taxon>
        <taxon>Coleoptera</taxon>
        <taxon>Polyphaga</taxon>
        <taxon>Cucujiformia</taxon>
        <taxon>Curculionidae</taxon>
        <taxon>Ceutorhynchinae</taxon>
        <taxon>Ceutorhynchus</taxon>
    </lineage>
</organism>
<reference evidence="7" key="1">
    <citation type="submission" date="2022-01" db="EMBL/GenBank/DDBJ databases">
        <authorList>
            <person name="King R."/>
        </authorList>
    </citation>
    <scope>NUCLEOTIDE SEQUENCE</scope>
</reference>
<dbReference type="EMBL" id="OU892284">
    <property type="protein sequence ID" value="CAG9773054.1"/>
    <property type="molecule type" value="Genomic_DNA"/>
</dbReference>
<gene>
    <name evidence="7" type="ORF">CEUTPL_LOCUS13455</name>
</gene>
<keyword evidence="8" id="KW-1185">Reference proteome</keyword>
<feature type="transmembrane region" description="Helical" evidence="6">
    <location>
        <begin position="167"/>
        <end position="184"/>
    </location>
</feature>
<sequence>MFKLMKCIISPTKIKNISEMVFGKYLLQTNIVSGGALLWLGDICEQEIEFRQGKLAKRYDYGRMARMFTVGIVLGPLNHYYYLNLAKVLPKRNLATVFSKICLDEFLMSPVCIVAFFYSMGVLEMKPIQKMNEELVDKFLEVYKMDWCIWVPAQFVNFYFVPVKYQVFYINAVTALYNIFLSYIKHKAIEPLATNKSNNT</sequence>
<dbReference type="OrthoDB" id="10267969at2759"/>
<evidence type="ECO:0000256" key="6">
    <source>
        <dbReference type="RuleBase" id="RU363053"/>
    </source>
</evidence>
<evidence type="ECO:0000256" key="5">
    <source>
        <dbReference type="ARBA" id="ARBA00023136"/>
    </source>
</evidence>